<protein>
    <submittedName>
        <fullName evidence="3">Glycosyltransferase family 4 protein</fullName>
    </submittedName>
</protein>
<dbReference type="Gene3D" id="3.40.50.2000">
    <property type="entry name" value="Glycogen Phosphorylase B"/>
    <property type="match status" value="2"/>
</dbReference>
<evidence type="ECO:0000259" key="2">
    <source>
        <dbReference type="Pfam" id="PF13439"/>
    </source>
</evidence>
<accession>A0A9X1UZA8</accession>
<dbReference type="GO" id="GO:0016757">
    <property type="term" value="F:glycosyltransferase activity"/>
    <property type="evidence" value="ECO:0007669"/>
    <property type="project" value="InterPro"/>
</dbReference>
<dbReference type="CDD" id="cd03801">
    <property type="entry name" value="GT4_PimA-like"/>
    <property type="match status" value="1"/>
</dbReference>
<dbReference type="RefSeq" id="WP_240100402.1">
    <property type="nucleotide sequence ID" value="NZ_JAJSON010000026.1"/>
</dbReference>
<sequence length="351" mass="40164">MRILQLIDTLNSGGAERMALNYFLAVKKCGFESYIAVSREEGFLAEQIRYSPGYKFLKKSNAADLLAFYKLKKIISLHKIDIIQAHGSSWFWAVLCKISGSKIKVVWHDHFGDSENLDKRKSILLKKASRYFDGIISVNNNLRNWAKHTLKFKKPLIYLPNFVNQPISLERKVLRGDCQFKIVCVANLRPQKDHFTLIKAFKMIQHKFDVSLHLFGRHSDDAYFFEVKTLVENNPGIFYDGEVSNVMNFLADADMGVLSSNSEGLPLALLEYGMAGIPVICTKVGECSNIIEDDGFLVEANKPEELAAAMKYYLENREKSKQDSINFNRRIKNDYSEEAILSEFQKFISKI</sequence>
<dbReference type="SUPFAM" id="SSF53756">
    <property type="entry name" value="UDP-Glycosyltransferase/glycogen phosphorylase"/>
    <property type="match status" value="1"/>
</dbReference>
<dbReference type="Pfam" id="PF00534">
    <property type="entry name" value="Glycos_transf_1"/>
    <property type="match status" value="1"/>
</dbReference>
<keyword evidence="4" id="KW-1185">Reference proteome</keyword>
<feature type="domain" description="Glycosyl transferase family 1" evidence="1">
    <location>
        <begin position="177"/>
        <end position="322"/>
    </location>
</feature>
<evidence type="ECO:0000259" key="1">
    <source>
        <dbReference type="Pfam" id="PF00534"/>
    </source>
</evidence>
<dbReference type="AlphaFoldDB" id="A0A9X1UZA8"/>
<evidence type="ECO:0000313" key="4">
    <source>
        <dbReference type="Proteomes" id="UP001139344"/>
    </source>
</evidence>
<dbReference type="InterPro" id="IPR028098">
    <property type="entry name" value="Glyco_trans_4-like_N"/>
</dbReference>
<gene>
    <name evidence="3" type="ORF">LU635_15435</name>
</gene>
<proteinExistence type="predicted"/>
<reference evidence="3" key="1">
    <citation type="submission" date="2021-12" db="EMBL/GenBank/DDBJ databases">
        <title>Description of Gramella crocea sp. nov., a new bacterium isolated from activated sludge.</title>
        <authorList>
            <person name="Zhang X."/>
        </authorList>
    </citation>
    <scope>NUCLEOTIDE SEQUENCE</scope>
    <source>
        <strain evidence="3">YB25</strain>
    </source>
</reference>
<dbReference type="EMBL" id="JAJSON010000026">
    <property type="protein sequence ID" value="MCG9973043.1"/>
    <property type="molecule type" value="Genomic_DNA"/>
</dbReference>
<name>A0A9X1UZA8_9FLAO</name>
<dbReference type="Pfam" id="PF13439">
    <property type="entry name" value="Glyco_transf_4"/>
    <property type="match status" value="1"/>
</dbReference>
<feature type="domain" description="Glycosyltransferase subfamily 4-like N-terminal" evidence="2">
    <location>
        <begin position="13"/>
        <end position="164"/>
    </location>
</feature>
<dbReference type="Proteomes" id="UP001139344">
    <property type="component" value="Unassembled WGS sequence"/>
</dbReference>
<dbReference type="InterPro" id="IPR001296">
    <property type="entry name" value="Glyco_trans_1"/>
</dbReference>
<evidence type="ECO:0000313" key="3">
    <source>
        <dbReference type="EMBL" id="MCG9973043.1"/>
    </source>
</evidence>
<organism evidence="3 4">
    <name type="scientific">Christiangramia crocea</name>
    <dbReference type="NCBI Taxonomy" id="2904124"/>
    <lineage>
        <taxon>Bacteria</taxon>
        <taxon>Pseudomonadati</taxon>
        <taxon>Bacteroidota</taxon>
        <taxon>Flavobacteriia</taxon>
        <taxon>Flavobacteriales</taxon>
        <taxon>Flavobacteriaceae</taxon>
        <taxon>Christiangramia</taxon>
    </lineage>
</organism>
<comment type="caution">
    <text evidence="3">The sequence shown here is derived from an EMBL/GenBank/DDBJ whole genome shotgun (WGS) entry which is preliminary data.</text>
</comment>
<dbReference type="PANTHER" id="PTHR12526:SF630">
    <property type="entry name" value="GLYCOSYLTRANSFERASE"/>
    <property type="match status" value="1"/>
</dbReference>
<dbReference type="PANTHER" id="PTHR12526">
    <property type="entry name" value="GLYCOSYLTRANSFERASE"/>
    <property type="match status" value="1"/>
</dbReference>